<evidence type="ECO:0000259" key="1">
    <source>
        <dbReference type="Pfam" id="PF04542"/>
    </source>
</evidence>
<organism evidence="2 3">
    <name type="scientific">Paucilactobacillus hokkaidonensis JCM 18461</name>
    <dbReference type="NCBI Taxonomy" id="1291742"/>
    <lineage>
        <taxon>Bacteria</taxon>
        <taxon>Bacillati</taxon>
        <taxon>Bacillota</taxon>
        <taxon>Bacilli</taxon>
        <taxon>Lactobacillales</taxon>
        <taxon>Lactobacillaceae</taxon>
        <taxon>Paucilactobacillus</taxon>
    </lineage>
</organism>
<dbReference type="HOGENOM" id="CLU_090333_1_1_9"/>
<dbReference type="RefSeq" id="WP_052467254.1">
    <property type="nucleotide sequence ID" value="NZ_AP014680.1"/>
</dbReference>
<dbReference type="GO" id="GO:0006352">
    <property type="term" value="P:DNA-templated transcription initiation"/>
    <property type="evidence" value="ECO:0007669"/>
    <property type="project" value="InterPro"/>
</dbReference>
<dbReference type="Proteomes" id="UP000031620">
    <property type="component" value="Chromosome"/>
</dbReference>
<dbReference type="SUPFAM" id="SSF88946">
    <property type="entry name" value="Sigma2 domain of RNA polymerase sigma factors"/>
    <property type="match status" value="1"/>
</dbReference>
<dbReference type="GO" id="GO:0003700">
    <property type="term" value="F:DNA-binding transcription factor activity"/>
    <property type="evidence" value="ECO:0007669"/>
    <property type="project" value="InterPro"/>
</dbReference>
<evidence type="ECO:0000313" key="2">
    <source>
        <dbReference type="EMBL" id="BAP85025.1"/>
    </source>
</evidence>
<reference evidence="2 3" key="1">
    <citation type="submission" date="2014-11" db="EMBL/GenBank/DDBJ databases">
        <title>Complete genome sequence and analysis of Lactobacillus hokkaidonensis LOOC260T.</title>
        <authorList>
            <person name="Tanizawa Y."/>
            <person name="Tohno M."/>
            <person name="Kaminuma E."/>
            <person name="Nakamura Y."/>
            <person name="Arita M."/>
        </authorList>
    </citation>
    <scope>NUCLEOTIDE SEQUENCE [LARGE SCALE GENOMIC DNA]</scope>
    <source>
        <strain evidence="2 3">LOOC260</strain>
    </source>
</reference>
<gene>
    <name evidence="2" type="ORF">LOOC260_104610</name>
</gene>
<dbReference type="EMBL" id="AP014680">
    <property type="protein sequence ID" value="BAP85025.1"/>
    <property type="molecule type" value="Genomic_DNA"/>
</dbReference>
<accession>A0A0A1GSS4</accession>
<dbReference type="InterPro" id="IPR007627">
    <property type="entry name" value="RNA_pol_sigma70_r2"/>
</dbReference>
<evidence type="ECO:0000313" key="3">
    <source>
        <dbReference type="Proteomes" id="UP000031620"/>
    </source>
</evidence>
<feature type="domain" description="RNA polymerase sigma-70 region 2" evidence="1">
    <location>
        <begin position="29"/>
        <end position="97"/>
    </location>
</feature>
<dbReference type="Gene3D" id="1.10.1740.10">
    <property type="match status" value="1"/>
</dbReference>
<dbReference type="STRING" id="1291742.LOOC260_104610"/>
<proteinExistence type="predicted"/>
<dbReference type="AlphaFoldDB" id="A0A0A1GSS4"/>
<dbReference type="KEGG" id="lho:LOOC260_104610"/>
<dbReference type="NCBIfam" id="TIGR02937">
    <property type="entry name" value="sigma70-ECF"/>
    <property type="match status" value="1"/>
</dbReference>
<name>A0A0A1GSS4_9LACO</name>
<sequence length="191" mass="22698">MLITAEHSDSDMELLTRFIAGDSVSFTALFERYLPLVHKFGRQYYFQDIDREDWEQEARIVMLKTIRCYKEELQVDFGYFYKLNLKHRAFDIIRQENASKRIHEEKRVNLEVEDIHESLVDYHQCPPDDCIMCHEQLKAFIAQCSPFETNVFRLIHSGLSQEMTAQKLHCDSRKITGALDRCQKKLNFLLK</sequence>
<dbReference type="Pfam" id="PF04542">
    <property type="entry name" value="Sigma70_r2"/>
    <property type="match status" value="1"/>
</dbReference>
<protein>
    <submittedName>
        <fullName evidence="2">RNA polymerase subunit sigma-24</fullName>
    </submittedName>
</protein>
<dbReference type="InterPro" id="IPR014284">
    <property type="entry name" value="RNA_pol_sigma-70_dom"/>
</dbReference>
<dbReference type="InterPro" id="IPR013325">
    <property type="entry name" value="RNA_pol_sigma_r2"/>
</dbReference>